<keyword evidence="3" id="KW-1185">Reference proteome</keyword>
<accession>A0A553QGG4</accession>
<dbReference type="PANTHER" id="PTHR15977">
    <property type="entry name" value="CILIA- AND FLAGELLA-ASSOCIATED PROTEIN 46"/>
    <property type="match status" value="1"/>
</dbReference>
<name>A0A553QGG4_9TELE</name>
<gene>
    <name evidence="2" type="ORF">DNTS_029294</name>
</gene>
<evidence type="ECO:0000256" key="1">
    <source>
        <dbReference type="SAM" id="MobiDB-lite"/>
    </source>
</evidence>
<dbReference type="STRING" id="623744.A0A553QGG4"/>
<evidence type="ECO:0000313" key="2">
    <source>
        <dbReference type="EMBL" id="TRY89007.1"/>
    </source>
</evidence>
<dbReference type="InterPro" id="IPR039586">
    <property type="entry name" value="CFAP46"/>
</dbReference>
<dbReference type="GO" id="GO:0035082">
    <property type="term" value="P:axoneme assembly"/>
    <property type="evidence" value="ECO:0007669"/>
    <property type="project" value="InterPro"/>
</dbReference>
<protein>
    <submittedName>
        <fullName evidence="2">Uncharacterized protein</fullName>
    </submittedName>
</protein>
<feature type="compositionally biased region" description="Basic and acidic residues" evidence="1">
    <location>
        <begin position="718"/>
        <end position="733"/>
    </location>
</feature>
<feature type="compositionally biased region" description="Basic and acidic residues" evidence="1">
    <location>
        <begin position="163"/>
        <end position="185"/>
    </location>
</feature>
<proteinExistence type="predicted"/>
<dbReference type="PANTHER" id="PTHR15977:SF15">
    <property type="entry name" value="CILIA- AND FLAGELLA-ASSOCIATED PROTEIN 46"/>
    <property type="match status" value="1"/>
</dbReference>
<dbReference type="OrthoDB" id="68437at2759"/>
<evidence type="ECO:0000313" key="3">
    <source>
        <dbReference type="Proteomes" id="UP000316079"/>
    </source>
</evidence>
<feature type="region of interest" description="Disordered" evidence="1">
    <location>
        <begin position="708"/>
        <end position="733"/>
    </location>
</feature>
<feature type="region of interest" description="Disordered" evidence="1">
    <location>
        <begin position="1576"/>
        <end position="1605"/>
    </location>
</feature>
<feature type="region of interest" description="Disordered" evidence="1">
    <location>
        <begin position="153"/>
        <end position="185"/>
    </location>
</feature>
<dbReference type="EMBL" id="SRMA01026008">
    <property type="protein sequence ID" value="TRY89007.1"/>
    <property type="molecule type" value="Genomic_DNA"/>
</dbReference>
<sequence>MNQTHIDLLHLLAEVHFINGEVTIEKLCSVGADLNGLAVLSSEQLTHPPEAEANWKLYSDWLRDQWAYAIGQFQRGAELGAELGESWLVINAAVYLWNHSKGGMEDPYQLMTPSFSSVLELLRCTGHQGESTLMLMLCDAVIKGLLQSARVRQQSQEPLESGRATEKTKRAMGKSVEKHGSNPGVHHENAAVLETRRALEVCEFALKLSNGDSAVVPLALRKKLLNSWVSIKQRLQQQINTRLDINDGGKNEAVRRMSGVLLALEMLQCNSHSQHKTMEFSVPASAVLIKMASECMWTDPAVELYVWTKLALYAHQTQEHCLVLSCTQKALRLEQQALHWVRNDPNALSSLCSVQELLSCAASVRGQSLIHEAQGHHRAHLESLTLLQSAVSLAEQAGSWSLCLNAAGIFWKLCVPLLETTQTRRELRKPLELVLQGLTKSLMRDRKTKTALELKEDGAVKETPNSPDADDEKQLKLLGTMLNTLIKILGENGEWRRSLKLLEELKRDSHAHCKFTRLLLQQCVLVKARLGECVLSDMQRLTSPHSHLTVSSGNSNELFCSGLWHIAALNTEQPQQRLRYFQKAINVLKSSEVQWIKVDLLLEFSEWLFHSNFSLSVICPLIEWAVDILLFTHTQKTTEQCVSSGVCLSELCEVERLERLMCTHTLLSLTEQRASPAHLELLRMAHNYTLLIWKVSLKTAEEINRSIPVQPVRTNSSTKKEKTDDKKNKQASLVEEKPLVQSMTISLPVTVKQWMGFQCPEEIRQSFKMLFSPNFSLRLQNQTLFYLDLLVKELQSLSLTPLVFAPLHLAETIALDLKESKSRSDIYRLRIIRNCAVLGQESVSPYFEHLMSFTLVPEEELTQVQKIIETERNTSEGEKLLDEGGARLRTPVKLWLQKAEVCISMKLFQHARVLLEHTLQCTKALGDHPSLGQSLLFQAVVSNEEGLYGESLSHLKEAQSFHGDEEFCFQVAVTLMDALNAVTEAACGTLSVLLDQRPNRASVLHYYIASLHTRRAVLLQHLFTAVDSPVEALKSLCQTLQHTAEELRRLRYNTHSAEASRQHAHTLRLLSSQCVSPDDQKLFLLQSFGVMKSALCIQHEATAQVLHILHAQQSSWNDLPALRETLNLQLDLSDLALFMMELQASELNLMWMERNRKCLEERVLEDYLRSSSDLSHEQQLWATINRSLPQEVLTHLSAVLCHSSVGVEARARAQGMLGRCLRIVAQQRHPLMHSLIWRQPHREEDEVSKEETLQENREEKSKKRRVKLQLLLAQASECLLQSMCLSLQQDLVHLLPAVCVDLLECHAQFDPVLSGVFLALMQSAMCCRYLSSLVLDLRDTLLFPLLNLREKLQLSGGQRSALRSLDEELDAYAPGLSLLRVDPHHLSILGDLPNSFKILLLQHSPDGNVMFAGFYERVHGSETQRGKNLTGGLSCSQVVKASVQQSSLQQLQNLLQEFQHLKKTHCQPKTNCADSKVDQCFQALVNGLESYLQPVLSQFDFSCFGPCSSSSSTQSRHKDEKAADKPPTDPGEYVVLLADCTLLPFPLEALSVFQSDSIISVSRDLSLQVLHSRLQNNQEPVERENKKEAKGSHGAKGKSDQSRGIKAMSVSRVAPPNTAALDSHAFRYVIEEDDGSHTERRGATEMMRSTLEENSQFTAHWRGLRRHSLSHSSADVEQLLRSCSGFLFSSSGGFLSNFPEAKLATLNLPECMMVILFECEQKIIKRRGRARAVEDSLSSVCLWSLTRVHSVVINQWQSTEVENAERMHTVITSLLKEGLTSGRAVHVLRAHSLVAAGVSRESSNTTVDACRNTWSSCSQFNLVLYGLPNVVIT</sequence>
<organism evidence="2 3">
    <name type="scientific">Danionella cerebrum</name>
    <dbReference type="NCBI Taxonomy" id="2873325"/>
    <lineage>
        <taxon>Eukaryota</taxon>
        <taxon>Metazoa</taxon>
        <taxon>Chordata</taxon>
        <taxon>Craniata</taxon>
        <taxon>Vertebrata</taxon>
        <taxon>Euteleostomi</taxon>
        <taxon>Actinopterygii</taxon>
        <taxon>Neopterygii</taxon>
        <taxon>Teleostei</taxon>
        <taxon>Ostariophysi</taxon>
        <taxon>Cypriniformes</taxon>
        <taxon>Danionidae</taxon>
        <taxon>Danioninae</taxon>
        <taxon>Danionella</taxon>
    </lineage>
</organism>
<reference evidence="2 3" key="1">
    <citation type="journal article" date="2019" name="Sci. Data">
        <title>Hybrid genome assembly and annotation of Danionella translucida.</title>
        <authorList>
            <person name="Kadobianskyi M."/>
            <person name="Schulze L."/>
            <person name="Schuelke M."/>
            <person name="Judkewitz B."/>
        </authorList>
    </citation>
    <scope>NUCLEOTIDE SEQUENCE [LARGE SCALE GENOMIC DNA]</scope>
    <source>
        <strain evidence="2 3">Bolton</strain>
    </source>
</reference>
<dbReference type="Proteomes" id="UP000316079">
    <property type="component" value="Unassembled WGS sequence"/>
</dbReference>
<feature type="compositionally biased region" description="Basic and acidic residues" evidence="1">
    <location>
        <begin position="1516"/>
        <end position="1527"/>
    </location>
</feature>
<feature type="region of interest" description="Disordered" evidence="1">
    <location>
        <begin position="1509"/>
        <end position="1528"/>
    </location>
</feature>
<dbReference type="GO" id="GO:0060294">
    <property type="term" value="P:cilium movement involved in cell motility"/>
    <property type="evidence" value="ECO:0007669"/>
    <property type="project" value="InterPro"/>
</dbReference>
<comment type="caution">
    <text evidence="2">The sequence shown here is derived from an EMBL/GenBank/DDBJ whole genome shotgun (WGS) entry which is preliminary data.</text>
</comment>
<feature type="compositionally biased region" description="Basic and acidic residues" evidence="1">
    <location>
        <begin position="1580"/>
        <end position="1603"/>
    </location>
</feature>